<dbReference type="RefSeq" id="WP_106111957.1">
    <property type="nucleotide sequence ID" value="NZ_PVSR01000001.1"/>
</dbReference>
<evidence type="ECO:0008006" key="5">
    <source>
        <dbReference type="Google" id="ProtNLM"/>
    </source>
</evidence>
<comment type="caution">
    <text evidence="3">The sequence shown here is derived from an EMBL/GenBank/DDBJ whole genome shotgun (WGS) entry which is preliminary data.</text>
</comment>
<dbReference type="InterPro" id="IPR005531">
    <property type="entry name" value="Asp23"/>
</dbReference>
<sequence length="130" mass="14396">MTETLDTPHSSAGPEGRSTEASERGTLRIDREVLRKIVEHAANLEPDCVDTPRRFGTGGHGTSARVSGPDRGLRIRLDLALRYPAPVAATVRALRERVRTELDRMTNCRVHAIDVRVNALVPDPRKPRVD</sequence>
<protein>
    <recommendedName>
        <fullName evidence="5">Asp23/Gls24 family protein</fullName>
    </recommendedName>
</protein>
<accession>A0A2T0H1F1</accession>
<proteinExistence type="inferred from homology"/>
<organism evidence="3 4">
    <name type="scientific">Actinopolyspora mortivallis</name>
    <dbReference type="NCBI Taxonomy" id="33906"/>
    <lineage>
        <taxon>Bacteria</taxon>
        <taxon>Bacillati</taxon>
        <taxon>Actinomycetota</taxon>
        <taxon>Actinomycetes</taxon>
        <taxon>Actinopolysporales</taxon>
        <taxon>Actinopolysporaceae</taxon>
        <taxon>Actinopolyspora</taxon>
    </lineage>
</organism>
<name>A0A2T0H1F1_ACTMO</name>
<evidence type="ECO:0000256" key="2">
    <source>
        <dbReference type="SAM" id="MobiDB-lite"/>
    </source>
</evidence>
<dbReference type="Proteomes" id="UP000239352">
    <property type="component" value="Unassembled WGS sequence"/>
</dbReference>
<evidence type="ECO:0000256" key="1">
    <source>
        <dbReference type="ARBA" id="ARBA00005721"/>
    </source>
</evidence>
<comment type="similarity">
    <text evidence="1">Belongs to the asp23 family.</text>
</comment>
<dbReference type="AlphaFoldDB" id="A0A2T0H1F1"/>
<dbReference type="InParanoid" id="A0A2T0H1F1"/>
<gene>
    <name evidence="3" type="ORF">CEP50_00660</name>
</gene>
<reference evidence="3 4" key="1">
    <citation type="submission" date="2018-03" db="EMBL/GenBank/DDBJ databases">
        <title>Actinopolyspora mortivallis from Sahara, screening for active biomolecules.</title>
        <authorList>
            <person name="Selama O."/>
            <person name="Wellington E.M.H."/>
            <person name="Hacene H."/>
        </authorList>
    </citation>
    <scope>NUCLEOTIDE SEQUENCE [LARGE SCALE GENOMIC DNA]</scope>
    <source>
        <strain evidence="3 4">M5A</strain>
    </source>
</reference>
<dbReference type="Pfam" id="PF03780">
    <property type="entry name" value="Asp23"/>
    <property type="match status" value="1"/>
</dbReference>
<dbReference type="EMBL" id="PVSR01000001">
    <property type="protein sequence ID" value="PRW65083.1"/>
    <property type="molecule type" value="Genomic_DNA"/>
</dbReference>
<feature type="region of interest" description="Disordered" evidence="2">
    <location>
        <begin position="1"/>
        <end position="26"/>
    </location>
</feature>
<evidence type="ECO:0000313" key="4">
    <source>
        <dbReference type="Proteomes" id="UP000239352"/>
    </source>
</evidence>
<evidence type="ECO:0000313" key="3">
    <source>
        <dbReference type="EMBL" id="PRW65083.1"/>
    </source>
</evidence>
<feature type="region of interest" description="Disordered" evidence="2">
    <location>
        <begin position="47"/>
        <end position="69"/>
    </location>
</feature>
<keyword evidence="4" id="KW-1185">Reference proteome</keyword>
<feature type="compositionally biased region" description="Basic and acidic residues" evidence="2">
    <location>
        <begin position="17"/>
        <end position="26"/>
    </location>
</feature>
<feature type="compositionally biased region" description="Polar residues" evidence="2">
    <location>
        <begin position="1"/>
        <end position="10"/>
    </location>
</feature>
<dbReference type="STRING" id="1050202.GCA_000384035_00987"/>